<dbReference type="PANTHER" id="PTHR43798">
    <property type="entry name" value="MONOACYLGLYCEROL LIPASE"/>
    <property type="match status" value="1"/>
</dbReference>
<keyword evidence="2" id="KW-0378">Hydrolase</keyword>
<dbReference type="Gene3D" id="3.40.50.1820">
    <property type="entry name" value="alpha/beta hydrolase"/>
    <property type="match status" value="1"/>
</dbReference>
<dbReference type="AlphaFoldDB" id="A0A433XBI9"/>
<dbReference type="Pfam" id="PF00561">
    <property type="entry name" value="Abhydrolase_1"/>
    <property type="match status" value="1"/>
</dbReference>
<feature type="domain" description="AB hydrolase-1" evidence="1">
    <location>
        <begin position="25"/>
        <end position="244"/>
    </location>
</feature>
<dbReference type="InterPro" id="IPR050266">
    <property type="entry name" value="AB_hydrolase_sf"/>
</dbReference>
<reference evidence="2 3" key="1">
    <citation type="journal article" date="2016" name="Int. J. Syst. Evol. Microbiol.">
        <title>Arsenicitalea aurantiaca gen. nov., sp. nov., a new member of the family Hyphomicrobiaceae, isolated from high-arsenic sediment.</title>
        <authorList>
            <person name="Mu Y."/>
            <person name="Zhou L."/>
            <person name="Zeng X.C."/>
            <person name="Liu L."/>
            <person name="Pan Y."/>
            <person name="Chen X."/>
            <person name="Wang J."/>
            <person name="Li S."/>
            <person name="Li W.J."/>
            <person name="Wang Y."/>
        </authorList>
    </citation>
    <scope>NUCLEOTIDE SEQUENCE [LARGE SCALE GENOMIC DNA]</scope>
    <source>
        <strain evidence="2 3">42-50</strain>
    </source>
</reference>
<proteinExistence type="predicted"/>
<evidence type="ECO:0000313" key="2">
    <source>
        <dbReference type="EMBL" id="RUT31358.1"/>
    </source>
</evidence>
<dbReference type="InterPro" id="IPR029058">
    <property type="entry name" value="AB_hydrolase_fold"/>
</dbReference>
<accession>A0A433XBI9</accession>
<dbReference type="GO" id="GO:0016787">
    <property type="term" value="F:hydrolase activity"/>
    <property type="evidence" value="ECO:0007669"/>
    <property type="project" value="UniProtKB-KW"/>
</dbReference>
<keyword evidence="3" id="KW-1185">Reference proteome</keyword>
<dbReference type="OrthoDB" id="9780765at2"/>
<gene>
    <name evidence="2" type="ORF">EMQ25_10940</name>
</gene>
<protein>
    <submittedName>
        <fullName evidence="2">Alpha/beta hydrolase</fullName>
    </submittedName>
</protein>
<dbReference type="InterPro" id="IPR000073">
    <property type="entry name" value="AB_hydrolase_1"/>
</dbReference>
<dbReference type="PANTHER" id="PTHR43798:SF33">
    <property type="entry name" value="HYDROLASE, PUTATIVE (AFU_ORTHOLOGUE AFUA_2G14860)-RELATED"/>
    <property type="match status" value="1"/>
</dbReference>
<name>A0A433XBI9_9HYPH</name>
<dbReference type="SUPFAM" id="SSF53474">
    <property type="entry name" value="alpha/beta-Hydrolases"/>
    <property type="match status" value="1"/>
</dbReference>
<dbReference type="EMBL" id="RZNJ01000003">
    <property type="protein sequence ID" value="RUT31358.1"/>
    <property type="molecule type" value="Genomic_DNA"/>
</dbReference>
<dbReference type="PRINTS" id="PR00111">
    <property type="entry name" value="ABHYDROLASE"/>
</dbReference>
<dbReference type="GO" id="GO:0016020">
    <property type="term" value="C:membrane"/>
    <property type="evidence" value="ECO:0007669"/>
    <property type="project" value="TreeGrafter"/>
</dbReference>
<comment type="caution">
    <text evidence="2">The sequence shown here is derived from an EMBL/GenBank/DDBJ whole genome shotgun (WGS) entry which is preliminary data.</text>
</comment>
<dbReference type="Proteomes" id="UP000281547">
    <property type="component" value="Unassembled WGS sequence"/>
</dbReference>
<evidence type="ECO:0000259" key="1">
    <source>
        <dbReference type="Pfam" id="PF00561"/>
    </source>
</evidence>
<organism evidence="2 3">
    <name type="scientific">Arsenicitalea aurantiaca</name>
    <dbReference type="NCBI Taxonomy" id="1783274"/>
    <lineage>
        <taxon>Bacteria</taxon>
        <taxon>Pseudomonadati</taxon>
        <taxon>Pseudomonadota</taxon>
        <taxon>Alphaproteobacteria</taxon>
        <taxon>Hyphomicrobiales</taxon>
        <taxon>Devosiaceae</taxon>
        <taxon>Arsenicitalea</taxon>
    </lineage>
</organism>
<evidence type="ECO:0000313" key="3">
    <source>
        <dbReference type="Proteomes" id="UP000281547"/>
    </source>
</evidence>
<dbReference type="RefSeq" id="WP_127188603.1">
    <property type="nucleotide sequence ID" value="NZ_RZNJ01000003.1"/>
</dbReference>
<sequence length="271" mass="28526">MTDMRPFCRDGLGLALHDTGGEGRVVLFQHGLLGDARQTEEAFPKIEGLRRLTLECRGHGGSFTGPREALSLTTFTEDCAAMLAAETSGPVVVGGISMGAAIALRLAVTRPERVAGLILVRPAWGTARAPETMRPNAEVGALLSRLGPTRGKAEFAASKTALRLAGEAPDNLASLLGFFDRPDPMTTAALLQQISADGPDVSEDDLARIEVPVLVIGTGMDAIHPLALAEALAGLIPGAVFLQITPKGQDRARHFSELHAAISGFLKDHIQ</sequence>